<comment type="similarity">
    <text evidence="11">Belongs to the DEAD box helicase family. DDX56/DBP9 subfamily.</text>
</comment>
<keyword evidence="9" id="KW-0694">RNA-binding</keyword>
<keyword evidence="4" id="KW-0690">Ribosome biogenesis</keyword>
<dbReference type="CDD" id="cd17961">
    <property type="entry name" value="DEADc_DDX56"/>
    <property type="match status" value="1"/>
</dbReference>
<dbReference type="GO" id="GO:0010467">
    <property type="term" value="P:gene expression"/>
    <property type="evidence" value="ECO:0007669"/>
    <property type="project" value="UniProtKB-ARBA"/>
</dbReference>
<feature type="domain" description="Helicase C-terminal" evidence="16">
    <location>
        <begin position="253"/>
        <end position="461"/>
    </location>
</feature>
<evidence type="ECO:0000313" key="18">
    <source>
        <dbReference type="EMBL" id="KAK3213834.1"/>
    </source>
</evidence>
<dbReference type="GO" id="GO:0003723">
    <property type="term" value="F:RNA binding"/>
    <property type="evidence" value="ECO:0007669"/>
    <property type="project" value="UniProtKB-KW"/>
</dbReference>
<dbReference type="GO" id="GO:0042254">
    <property type="term" value="P:ribosome biogenesis"/>
    <property type="evidence" value="ECO:0007669"/>
    <property type="project" value="UniProtKB-KW"/>
</dbReference>
<name>A0AAN6RKQ1_9PLEO</name>
<organism evidence="18 19">
    <name type="scientific">Pseudopithomyces chartarum</name>
    <dbReference type="NCBI Taxonomy" id="1892770"/>
    <lineage>
        <taxon>Eukaryota</taxon>
        <taxon>Fungi</taxon>
        <taxon>Dikarya</taxon>
        <taxon>Ascomycota</taxon>
        <taxon>Pezizomycotina</taxon>
        <taxon>Dothideomycetes</taxon>
        <taxon>Pleosporomycetidae</taxon>
        <taxon>Pleosporales</taxon>
        <taxon>Massarineae</taxon>
        <taxon>Didymosphaeriaceae</taxon>
        <taxon>Pseudopithomyces</taxon>
    </lineage>
</organism>
<evidence type="ECO:0000256" key="9">
    <source>
        <dbReference type="ARBA" id="ARBA00022884"/>
    </source>
</evidence>
<evidence type="ECO:0000256" key="10">
    <source>
        <dbReference type="ARBA" id="ARBA00023242"/>
    </source>
</evidence>
<evidence type="ECO:0000256" key="2">
    <source>
        <dbReference type="ARBA" id="ARBA00004123"/>
    </source>
</evidence>
<accession>A0AAN6RKQ1</accession>
<comment type="catalytic activity">
    <reaction evidence="12">
        <text>ATP + H2O = ADP + phosphate + H(+)</text>
        <dbReference type="Rhea" id="RHEA:13065"/>
        <dbReference type="ChEBI" id="CHEBI:15377"/>
        <dbReference type="ChEBI" id="CHEBI:15378"/>
        <dbReference type="ChEBI" id="CHEBI:30616"/>
        <dbReference type="ChEBI" id="CHEBI:43474"/>
        <dbReference type="ChEBI" id="CHEBI:456216"/>
        <dbReference type="EC" id="3.6.4.13"/>
    </reaction>
</comment>
<evidence type="ECO:0000256" key="14">
    <source>
        <dbReference type="SAM" id="MobiDB-lite"/>
    </source>
</evidence>
<dbReference type="PROSITE" id="PS51195">
    <property type="entry name" value="Q_MOTIF"/>
    <property type="match status" value="1"/>
</dbReference>
<keyword evidence="6" id="KW-0378">Hydrolase</keyword>
<evidence type="ECO:0000256" key="12">
    <source>
        <dbReference type="ARBA" id="ARBA00047984"/>
    </source>
</evidence>
<feature type="compositionally biased region" description="Low complexity" evidence="14">
    <location>
        <begin position="14"/>
        <end position="24"/>
    </location>
</feature>
<feature type="region of interest" description="Disordered" evidence="14">
    <location>
        <begin position="345"/>
        <end position="369"/>
    </location>
</feature>
<keyword evidence="5" id="KW-0547">Nucleotide-binding</keyword>
<keyword evidence="8" id="KW-0067">ATP-binding</keyword>
<evidence type="ECO:0000259" key="17">
    <source>
        <dbReference type="PROSITE" id="PS51195"/>
    </source>
</evidence>
<feature type="compositionally biased region" description="Basic residues" evidence="14">
    <location>
        <begin position="557"/>
        <end position="569"/>
    </location>
</feature>
<dbReference type="InterPro" id="IPR014001">
    <property type="entry name" value="Helicase_ATP-bd"/>
</dbReference>
<dbReference type="GO" id="GO:0005524">
    <property type="term" value="F:ATP binding"/>
    <property type="evidence" value="ECO:0007669"/>
    <property type="project" value="UniProtKB-KW"/>
</dbReference>
<evidence type="ECO:0000259" key="16">
    <source>
        <dbReference type="PROSITE" id="PS51194"/>
    </source>
</evidence>
<dbReference type="GO" id="GO:0005829">
    <property type="term" value="C:cytosol"/>
    <property type="evidence" value="ECO:0007669"/>
    <property type="project" value="TreeGrafter"/>
</dbReference>
<gene>
    <name evidence="18" type="ORF">GRF29_28g1187760</name>
</gene>
<feature type="region of interest" description="Disordered" evidence="14">
    <location>
        <begin position="557"/>
        <end position="586"/>
    </location>
</feature>
<feature type="domain" description="Helicase ATP-binding" evidence="15">
    <location>
        <begin position="67"/>
        <end position="242"/>
    </location>
</feature>
<dbReference type="SMART" id="SM00487">
    <property type="entry name" value="DEXDc"/>
    <property type="match status" value="1"/>
</dbReference>
<dbReference type="InterPro" id="IPR014014">
    <property type="entry name" value="RNA_helicase_DEAD_Q_motif"/>
</dbReference>
<feature type="short sequence motif" description="Q motif" evidence="13">
    <location>
        <begin position="36"/>
        <end position="64"/>
    </location>
</feature>
<feature type="compositionally biased region" description="Basic and acidic residues" evidence="14">
    <location>
        <begin position="348"/>
        <end position="365"/>
    </location>
</feature>
<dbReference type="GO" id="GO:0003724">
    <property type="term" value="F:RNA helicase activity"/>
    <property type="evidence" value="ECO:0007669"/>
    <property type="project" value="UniProtKB-EC"/>
</dbReference>
<dbReference type="AlphaFoldDB" id="A0AAN6RKQ1"/>
<dbReference type="PROSITE" id="PS51194">
    <property type="entry name" value="HELICASE_CTER"/>
    <property type="match status" value="1"/>
</dbReference>
<dbReference type="Pfam" id="PF00270">
    <property type="entry name" value="DEAD"/>
    <property type="match status" value="1"/>
</dbReference>
<dbReference type="InterPro" id="IPR027417">
    <property type="entry name" value="P-loop_NTPase"/>
</dbReference>
<reference evidence="18 19" key="1">
    <citation type="submission" date="2021-02" db="EMBL/GenBank/DDBJ databases">
        <title>Genome assembly of Pseudopithomyces chartarum.</title>
        <authorList>
            <person name="Jauregui R."/>
            <person name="Singh J."/>
            <person name="Voisey C."/>
        </authorList>
    </citation>
    <scope>NUCLEOTIDE SEQUENCE [LARGE SCALE GENOMIC DNA]</scope>
    <source>
        <strain evidence="18 19">AGR01</strain>
    </source>
</reference>
<dbReference type="SUPFAM" id="SSF52540">
    <property type="entry name" value="P-loop containing nucleoside triphosphate hydrolases"/>
    <property type="match status" value="2"/>
</dbReference>
<feature type="domain" description="DEAD-box RNA helicase Q" evidence="17">
    <location>
        <begin position="36"/>
        <end position="64"/>
    </location>
</feature>
<dbReference type="InterPro" id="IPR001650">
    <property type="entry name" value="Helicase_C-like"/>
</dbReference>
<dbReference type="PANTHER" id="PTHR47959:SF21">
    <property type="entry name" value="DEAD-BOX HELICASE 56"/>
    <property type="match status" value="1"/>
</dbReference>
<dbReference type="Proteomes" id="UP001280581">
    <property type="component" value="Unassembled WGS sequence"/>
</dbReference>
<feature type="compositionally biased region" description="Basic and acidic residues" evidence="14">
    <location>
        <begin position="1"/>
        <end position="12"/>
    </location>
</feature>
<keyword evidence="7" id="KW-0347">Helicase</keyword>
<dbReference type="InterPro" id="IPR050079">
    <property type="entry name" value="DEAD_box_RNA_helicase"/>
</dbReference>
<evidence type="ECO:0000256" key="7">
    <source>
        <dbReference type="ARBA" id="ARBA00022806"/>
    </source>
</evidence>
<comment type="function">
    <text evidence="1">ATP-binding RNA helicase involved in the biogenesis of 60S ribosomal subunits and is required for the normal formation of 25S and 5.8S rRNAs.</text>
</comment>
<protein>
    <recommendedName>
        <fullName evidence="3">RNA helicase</fullName>
        <ecNumber evidence="3">3.6.4.13</ecNumber>
    </recommendedName>
</protein>
<evidence type="ECO:0000256" key="4">
    <source>
        <dbReference type="ARBA" id="ARBA00022517"/>
    </source>
</evidence>
<comment type="subcellular location">
    <subcellularLocation>
        <location evidence="2">Nucleus</location>
    </subcellularLocation>
</comment>
<evidence type="ECO:0000256" key="3">
    <source>
        <dbReference type="ARBA" id="ARBA00012552"/>
    </source>
</evidence>
<proteinExistence type="inferred from homology"/>
<evidence type="ECO:0000259" key="15">
    <source>
        <dbReference type="PROSITE" id="PS51192"/>
    </source>
</evidence>
<evidence type="ECO:0000256" key="6">
    <source>
        <dbReference type="ARBA" id="ARBA00022801"/>
    </source>
</evidence>
<evidence type="ECO:0000256" key="5">
    <source>
        <dbReference type="ARBA" id="ARBA00022741"/>
    </source>
</evidence>
<evidence type="ECO:0000256" key="8">
    <source>
        <dbReference type="ARBA" id="ARBA00022840"/>
    </source>
</evidence>
<dbReference type="PANTHER" id="PTHR47959">
    <property type="entry name" value="ATP-DEPENDENT RNA HELICASE RHLE-RELATED"/>
    <property type="match status" value="1"/>
</dbReference>
<evidence type="ECO:0000256" key="1">
    <source>
        <dbReference type="ARBA" id="ARBA00003706"/>
    </source>
</evidence>
<comment type="caution">
    <text evidence="18">The sequence shown here is derived from an EMBL/GenBank/DDBJ whole genome shotgun (WGS) entry which is preliminary data.</text>
</comment>
<dbReference type="Gene3D" id="3.40.50.300">
    <property type="entry name" value="P-loop containing nucleotide triphosphate hydrolases"/>
    <property type="match status" value="2"/>
</dbReference>
<evidence type="ECO:0000313" key="19">
    <source>
        <dbReference type="Proteomes" id="UP001280581"/>
    </source>
</evidence>
<dbReference type="Pfam" id="PF00271">
    <property type="entry name" value="Helicase_C"/>
    <property type="match status" value="1"/>
</dbReference>
<dbReference type="GO" id="GO:0016787">
    <property type="term" value="F:hydrolase activity"/>
    <property type="evidence" value="ECO:0007669"/>
    <property type="project" value="UniProtKB-KW"/>
</dbReference>
<dbReference type="EC" id="3.6.4.13" evidence="3"/>
<dbReference type="SMART" id="SM00490">
    <property type="entry name" value="HELICc"/>
    <property type="match status" value="1"/>
</dbReference>
<keyword evidence="19" id="KW-1185">Reference proteome</keyword>
<keyword evidence="10" id="KW-0539">Nucleus</keyword>
<dbReference type="CDD" id="cd18787">
    <property type="entry name" value="SF2_C_DEAD"/>
    <property type="match status" value="1"/>
</dbReference>
<dbReference type="InterPro" id="IPR011545">
    <property type="entry name" value="DEAD/DEAH_box_helicase_dom"/>
</dbReference>
<dbReference type="EMBL" id="WVTA01000004">
    <property type="protein sequence ID" value="KAK3213834.1"/>
    <property type="molecule type" value="Genomic_DNA"/>
</dbReference>
<evidence type="ECO:0000256" key="13">
    <source>
        <dbReference type="PROSITE-ProRule" id="PRU00552"/>
    </source>
</evidence>
<feature type="region of interest" description="Disordered" evidence="14">
    <location>
        <begin position="1"/>
        <end position="38"/>
    </location>
</feature>
<evidence type="ECO:0000256" key="11">
    <source>
        <dbReference type="ARBA" id="ARBA00038041"/>
    </source>
</evidence>
<dbReference type="PROSITE" id="PS51192">
    <property type="entry name" value="HELICASE_ATP_BIND_1"/>
    <property type="match status" value="1"/>
</dbReference>
<sequence>MSKRKLNEHDVPEASEPSSPSATPKKQPEEPSKTEVTFSSFGLEPRLLRGIKEQKWATPTAVQAKAIPLALEGKDILARSGTGTGKTAAYLLPVLDRILRQKDSNRVTSSLVLVPTKELALQVSRLAVRLAAYCGQDIKIQSIAGKESDVVQKAKLAEQPDLVVATPARAATHMNSGSLSLQALSSFVIDEGDLVLGYGFKDDITYIAQNIPKGVQTFLMSATLSTDLETLQGLFLRDPVILKLDDLEKDSHSVKQYVVACAEEEKFLLVYALFKLSLIRGKSIIFVGDVDRSYRVKLFLEQFGIKSCVLNHELPLASRLHIVEEFNKNIYNILIASDETEIMGSITKDSESRPKKKAKKEDGKSDSGVSRGIDFRDVSCVVNFDMAPSYKQYFHRIGRTARAGKSGTSISFVIPKEKYRKHKSTTFAGSEHDEEVLKAIEKHQKQGQKIEDWTFDMKRLEPFRYRFADALRAVTRIAVREARIKEIRMELTKSQKLSRYFEENPEELEHLRHDQTLNHPARIQPHLKHVPDYLLPGGKKPQDIGFVSLDKPKKRFVKGKGKKVVRGRNGKIDPLKTFNARGKGKK</sequence>
<dbReference type="GO" id="GO:0005634">
    <property type="term" value="C:nucleus"/>
    <property type="evidence" value="ECO:0007669"/>
    <property type="project" value="UniProtKB-SubCell"/>
</dbReference>